<name>A0A292YZ38_SPHSA</name>
<dbReference type="AlphaFoldDB" id="A0A292YZ38"/>
<sequence>MEALRDGPAISPELVQRRSGADRETLLCDLVRLARALADILAIPLPKGTGNAHTALELVAERITFDSDGEGFWKFRSAFAAAAKAHLDR</sequence>
<comment type="caution">
    <text evidence="1">The sequence shown here is derived from an EMBL/GenBank/DDBJ whole genome shotgun (WGS) entry which is preliminary data.</text>
</comment>
<evidence type="ECO:0000313" key="1">
    <source>
        <dbReference type="EMBL" id="GAY20102.1"/>
    </source>
</evidence>
<gene>
    <name evidence="1" type="ORF">SFOMI_0624</name>
</gene>
<reference evidence="1 2" key="1">
    <citation type="journal article" date="2013" name="Biodegradation">
        <title>Occurrence of 4-tert-butylphenol (4-t-BP) biodegradation in an aquatic sample caused by the presence of Spirodela polyrrhiza and isolation of a 4-t-BP-utilizing bacterium.</title>
        <authorList>
            <person name="Ogata Y."/>
            <person name="Toyama T."/>
            <person name="Yu N."/>
            <person name="Wang X."/>
            <person name="Sei K."/>
            <person name="Ike M."/>
        </authorList>
    </citation>
    <scope>NUCLEOTIDE SEQUENCE [LARGE SCALE GENOMIC DNA]</scope>
    <source>
        <strain evidence="1 2">OMI</strain>
    </source>
</reference>
<evidence type="ECO:0000313" key="2">
    <source>
        <dbReference type="Proteomes" id="UP000221538"/>
    </source>
</evidence>
<dbReference type="Proteomes" id="UP000221538">
    <property type="component" value="Unassembled WGS sequence"/>
</dbReference>
<reference evidence="1 2" key="2">
    <citation type="journal article" date="2013" name="Environ. Sci. Technol.">
        <title>The 4-tert-butylphenol-utilizing bacterium Sphingobium fuliginis OMI can degrade bisphenols via phenolic ring hydroxylation and meta-cleavage pathway.</title>
        <authorList>
            <person name="Ogata Y."/>
            <person name="Goda S."/>
            <person name="Toyama T."/>
            <person name="Sei K."/>
            <person name="Ike M."/>
        </authorList>
    </citation>
    <scope>NUCLEOTIDE SEQUENCE [LARGE SCALE GENOMIC DNA]</scope>
    <source>
        <strain evidence="1 2">OMI</strain>
    </source>
</reference>
<organism evidence="1 2">
    <name type="scientific">Sphingobium fuliginis (strain ATCC 27551)</name>
    <dbReference type="NCBI Taxonomy" id="336203"/>
    <lineage>
        <taxon>Bacteria</taxon>
        <taxon>Pseudomonadati</taxon>
        <taxon>Pseudomonadota</taxon>
        <taxon>Alphaproteobacteria</taxon>
        <taxon>Sphingomonadales</taxon>
        <taxon>Sphingomonadaceae</taxon>
        <taxon>Sphingobium</taxon>
    </lineage>
</organism>
<protein>
    <submittedName>
        <fullName evidence="1">Uncharacterized protein</fullName>
    </submittedName>
</protein>
<accession>A0A292YZ38</accession>
<dbReference type="EMBL" id="BEWI01000030">
    <property type="protein sequence ID" value="GAY20102.1"/>
    <property type="molecule type" value="Genomic_DNA"/>
</dbReference>
<proteinExistence type="predicted"/>